<dbReference type="OrthoDB" id="1345900at2"/>
<dbReference type="EMBL" id="FNGS01000002">
    <property type="protein sequence ID" value="SDL53151.1"/>
    <property type="molecule type" value="Genomic_DNA"/>
</dbReference>
<dbReference type="Proteomes" id="UP000198901">
    <property type="component" value="Unassembled WGS sequence"/>
</dbReference>
<reference evidence="1 2" key="1">
    <citation type="submission" date="2016-10" db="EMBL/GenBank/DDBJ databases">
        <authorList>
            <person name="de Groot N.N."/>
        </authorList>
    </citation>
    <scope>NUCLEOTIDE SEQUENCE [LARGE SCALE GENOMIC DNA]</scope>
    <source>
        <strain evidence="1 2">DSM 21668</strain>
    </source>
</reference>
<gene>
    <name evidence="1" type="ORF">SAMN04488090_1136</name>
</gene>
<keyword evidence="2" id="KW-1185">Reference proteome</keyword>
<dbReference type="AlphaFoldDB" id="A0A1G9KTU1"/>
<dbReference type="STRING" id="563176.SAMN04488090_1136"/>
<organism evidence="1 2">
    <name type="scientific">Siphonobacter aquaeclarae</name>
    <dbReference type="NCBI Taxonomy" id="563176"/>
    <lineage>
        <taxon>Bacteria</taxon>
        <taxon>Pseudomonadati</taxon>
        <taxon>Bacteroidota</taxon>
        <taxon>Cytophagia</taxon>
        <taxon>Cytophagales</taxon>
        <taxon>Cytophagaceae</taxon>
        <taxon>Siphonobacter</taxon>
    </lineage>
</organism>
<sequence length="238" mass="27409">MKLLRSIGLLCLLLAPFKGLAHGYWFDIQGSGKRHEPVRVRVCYGEIDEYGVRKRETDPLYLRGFRVTIVDGSGQRKELPLKPERACLEGWFTPEKNGFYRILGINEELPVVDRSATGGINVRPVEYLCTGYRVGKGMGISGAQQRLDLELASRDRLWVIRPYLDSRPVEPGTRLRIFNPDNWEKALETDKNGEAVFFPPRKGMYIVRLDWNDPSPGNYLGVSYRQVRHRCNYCLFVR</sequence>
<evidence type="ECO:0000313" key="2">
    <source>
        <dbReference type="Proteomes" id="UP000198901"/>
    </source>
</evidence>
<protein>
    <recommendedName>
        <fullName evidence="3">Nickel transport protein</fullName>
    </recommendedName>
</protein>
<proteinExistence type="predicted"/>
<accession>A0A1G9KTU1</accession>
<dbReference type="RefSeq" id="WP_143011031.1">
    <property type="nucleotide sequence ID" value="NZ_FNGS01000002.1"/>
</dbReference>
<evidence type="ECO:0000313" key="1">
    <source>
        <dbReference type="EMBL" id="SDL53151.1"/>
    </source>
</evidence>
<name>A0A1G9KTU1_9BACT</name>
<evidence type="ECO:0008006" key="3">
    <source>
        <dbReference type="Google" id="ProtNLM"/>
    </source>
</evidence>